<dbReference type="AlphaFoldDB" id="E1RCU1"/>
<organism evidence="7 8">
    <name type="scientific">Sediminispirochaeta smaragdinae (strain DSM 11293 / JCM 15392 / SEBR 4228)</name>
    <name type="common">Spirochaeta smaragdinae</name>
    <dbReference type="NCBI Taxonomy" id="573413"/>
    <lineage>
        <taxon>Bacteria</taxon>
        <taxon>Pseudomonadati</taxon>
        <taxon>Spirochaetota</taxon>
        <taxon>Spirochaetia</taxon>
        <taxon>Spirochaetales</taxon>
        <taxon>Spirochaetaceae</taxon>
        <taxon>Sediminispirochaeta</taxon>
    </lineage>
</organism>
<dbReference type="EMBL" id="CP002116">
    <property type="protein sequence ID" value="ADK80171.1"/>
    <property type="molecule type" value="Genomic_DNA"/>
</dbReference>
<comment type="subcellular location">
    <subcellularLocation>
        <location evidence="1">Endomembrane system</location>
        <topology evidence="1">Multi-pass membrane protein</topology>
    </subcellularLocation>
</comment>
<evidence type="ECO:0000256" key="2">
    <source>
        <dbReference type="ARBA" id="ARBA00022692"/>
    </source>
</evidence>
<evidence type="ECO:0000256" key="4">
    <source>
        <dbReference type="ARBA" id="ARBA00023136"/>
    </source>
</evidence>
<feature type="transmembrane region" description="Helical" evidence="5">
    <location>
        <begin position="58"/>
        <end position="80"/>
    </location>
</feature>
<reference evidence="7 8" key="1">
    <citation type="journal article" date="2010" name="Stand. Genomic Sci.">
        <title>Complete genome sequence of Spirochaeta smaragdinae type strain (SEBR 4228).</title>
        <authorList>
            <person name="Mavromatis K."/>
            <person name="Yasawong M."/>
            <person name="Chertkov O."/>
            <person name="Lapidus A."/>
            <person name="Lucas S."/>
            <person name="Nolan M."/>
            <person name="Del Rio T.G."/>
            <person name="Tice H."/>
            <person name="Cheng J.F."/>
            <person name="Pitluck S."/>
            <person name="Liolios K."/>
            <person name="Ivanova N."/>
            <person name="Tapia R."/>
            <person name="Han C."/>
            <person name="Bruce D."/>
            <person name="Goodwin L."/>
            <person name="Pati A."/>
            <person name="Chen A."/>
            <person name="Palaniappan K."/>
            <person name="Land M."/>
            <person name="Hauser L."/>
            <person name="Chang Y.J."/>
            <person name="Jeffries C.D."/>
            <person name="Detter J.C."/>
            <person name="Rohde M."/>
            <person name="Brambilla E."/>
            <person name="Spring S."/>
            <person name="Goker M."/>
            <person name="Sikorski J."/>
            <person name="Woyke T."/>
            <person name="Bristow J."/>
            <person name="Eisen J.A."/>
            <person name="Markowitz V."/>
            <person name="Hugenholtz P."/>
            <person name="Klenk H.P."/>
            <person name="Kyrpides N.C."/>
        </authorList>
    </citation>
    <scope>NUCLEOTIDE SEQUENCE [LARGE SCALE GENOMIC DNA]</scope>
    <source>
        <strain evidence="8">DSM 11293 / JCM 15392 / SEBR 4228</strain>
    </source>
</reference>
<feature type="transmembrane region" description="Helical" evidence="5">
    <location>
        <begin position="21"/>
        <end position="46"/>
    </location>
</feature>
<keyword evidence="3 5" id="KW-1133">Transmembrane helix</keyword>
<evidence type="ECO:0000259" key="6">
    <source>
        <dbReference type="Pfam" id="PF06803"/>
    </source>
</evidence>
<sequence length="126" mass="14281">MKASAKLKQRALRLKKEIGAIAYLVQEPGLSLLPKLLMFLTLAYALSPIDLVPDFIPVLGYVDDLFILPALIALTIKTIPNDVMKAARERAEREPPQLKKRWFFAVLFIVIWLSLAGLVFRFLFKA</sequence>
<name>E1RCU1_SEDSS</name>
<evidence type="ECO:0000256" key="3">
    <source>
        <dbReference type="ARBA" id="ARBA00022989"/>
    </source>
</evidence>
<protein>
    <recommendedName>
        <fullName evidence="6">DUF1232 domain-containing protein</fullName>
    </recommendedName>
</protein>
<dbReference type="Proteomes" id="UP000002318">
    <property type="component" value="Chromosome"/>
</dbReference>
<dbReference type="RefSeq" id="WP_013253635.1">
    <property type="nucleotide sequence ID" value="NC_014364.1"/>
</dbReference>
<dbReference type="Pfam" id="PF06803">
    <property type="entry name" value="DUF1232"/>
    <property type="match status" value="1"/>
</dbReference>
<feature type="transmembrane region" description="Helical" evidence="5">
    <location>
        <begin position="101"/>
        <end position="124"/>
    </location>
</feature>
<feature type="domain" description="DUF1232" evidence="6">
    <location>
        <begin position="35"/>
        <end position="69"/>
    </location>
</feature>
<dbReference type="HOGENOM" id="CLU_139031_0_0_12"/>
<accession>E1RCU1</accession>
<gene>
    <name evidence="7" type="ordered locus">Spirs_1038</name>
</gene>
<keyword evidence="4 5" id="KW-0472">Membrane</keyword>
<dbReference type="eggNOG" id="COG3339">
    <property type="taxonomic scope" value="Bacteria"/>
</dbReference>
<evidence type="ECO:0000256" key="1">
    <source>
        <dbReference type="ARBA" id="ARBA00004127"/>
    </source>
</evidence>
<dbReference type="InterPro" id="IPR010652">
    <property type="entry name" value="DUF1232"/>
</dbReference>
<keyword evidence="8" id="KW-1185">Reference proteome</keyword>
<evidence type="ECO:0000313" key="8">
    <source>
        <dbReference type="Proteomes" id="UP000002318"/>
    </source>
</evidence>
<dbReference type="KEGG" id="ssm:Spirs_1038"/>
<dbReference type="GO" id="GO:0012505">
    <property type="term" value="C:endomembrane system"/>
    <property type="evidence" value="ECO:0007669"/>
    <property type="project" value="UniProtKB-SubCell"/>
</dbReference>
<proteinExistence type="predicted"/>
<keyword evidence="2 5" id="KW-0812">Transmembrane</keyword>
<evidence type="ECO:0000256" key="5">
    <source>
        <dbReference type="SAM" id="Phobius"/>
    </source>
</evidence>
<dbReference type="OrthoDB" id="9800202at2"/>
<dbReference type="STRING" id="573413.Spirs_1038"/>
<evidence type="ECO:0000313" key="7">
    <source>
        <dbReference type="EMBL" id="ADK80171.1"/>
    </source>
</evidence>